<dbReference type="EMBL" id="KB915697">
    <property type="protein sequence ID" value="EOD52709.1"/>
    <property type="molecule type" value="Genomic_DNA"/>
</dbReference>
<dbReference type="Proteomes" id="UP000013521">
    <property type="component" value="Unassembled WGS sequence"/>
</dbReference>
<dbReference type="HOGENOM" id="CLU_963087_0_0_1"/>
<dbReference type="KEGG" id="npa:UCRNP2_484"/>
<accession>R1H2R2</accession>
<name>R1H2R2_BOTPV</name>
<protein>
    <submittedName>
        <fullName evidence="1">Uncharacterized protein</fullName>
    </submittedName>
</protein>
<evidence type="ECO:0000313" key="1">
    <source>
        <dbReference type="EMBL" id="EOD52709.1"/>
    </source>
</evidence>
<gene>
    <name evidence="1" type="ORF">UCRNP2_484</name>
</gene>
<reference evidence="2" key="1">
    <citation type="journal article" date="2013" name="Genome Announc.">
        <title>Draft genome sequence of Neofusicoccum parvum isolate UCR-NP2, a fungal vascular pathogen associated with grapevine cankers.</title>
        <authorList>
            <person name="Blanco-Ulate B."/>
            <person name="Rolshausen P."/>
            <person name="Cantu D."/>
        </authorList>
    </citation>
    <scope>NUCLEOTIDE SEQUENCE [LARGE SCALE GENOMIC DNA]</scope>
    <source>
        <strain evidence="2">UCR-NP2</strain>
    </source>
</reference>
<proteinExistence type="predicted"/>
<sequence length="289" mass="32461">MSPAGGHIMPSASNNTIAVNTPLRGLTLDEGIQLTQGRYIILTWNNTMNGQKEQISGVSLPMLERFSPKIRTFFDPRKLQNQRANPIDAISMGSFPLEKNAVLFVVNQILQACTAAELKNLDLPAGDFYRMLKVYAAAIILGIHRPTVQQWRTKILDQFNHTFTVNEIMAVWECLADDAGLVNHMIHIVTRSILMKTLPDAGANAIDQYLGLEKNKQLRAKFDAVLAEKQAKADLRKAEKTAAWEARGAKRQECWYNTTQAKQERRLEAARNGERALTPYDLHIMGFSL</sequence>
<dbReference type="AlphaFoldDB" id="R1H2R2"/>
<organism evidence="1 2">
    <name type="scientific">Botryosphaeria parva (strain UCR-NP2)</name>
    <name type="common">Grapevine canker fungus</name>
    <name type="synonym">Neofusicoccum parvum</name>
    <dbReference type="NCBI Taxonomy" id="1287680"/>
    <lineage>
        <taxon>Eukaryota</taxon>
        <taxon>Fungi</taxon>
        <taxon>Dikarya</taxon>
        <taxon>Ascomycota</taxon>
        <taxon>Pezizomycotina</taxon>
        <taxon>Dothideomycetes</taxon>
        <taxon>Dothideomycetes incertae sedis</taxon>
        <taxon>Botryosphaeriales</taxon>
        <taxon>Botryosphaeriaceae</taxon>
        <taxon>Neofusicoccum</taxon>
    </lineage>
</organism>
<evidence type="ECO:0000313" key="2">
    <source>
        <dbReference type="Proteomes" id="UP000013521"/>
    </source>
</evidence>